<dbReference type="RefSeq" id="WP_344871732.1">
    <property type="nucleotide sequence ID" value="NZ_BAABAL010000005.1"/>
</dbReference>
<dbReference type="GO" id="GO:0006508">
    <property type="term" value="P:proteolysis"/>
    <property type="evidence" value="ECO:0007669"/>
    <property type="project" value="UniProtKB-KW"/>
</dbReference>
<feature type="transmembrane region" description="Helical" evidence="5">
    <location>
        <begin position="59"/>
        <end position="80"/>
    </location>
</feature>
<evidence type="ECO:0000256" key="2">
    <source>
        <dbReference type="ARBA" id="ARBA00022692"/>
    </source>
</evidence>
<comment type="caution">
    <text evidence="6">The sequence shown here is derived from an EMBL/GenBank/DDBJ whole genome shotgun (WGS) entry which is preliminary data.</text>
</comment>
<dbReference type="SUPFAM" id="SSF50494">
    <property type="entry name" value="Trypsin-like serine proteases"/>
    <property type="match status" value="1"/>
</dbReference>
<keyword evidence="3 5" id="KW-1133">Transmembrane helix</keyword>
<dbReference type="PANTHER" id="PTHR43019">
    <property type="entry name" value="SERINE ENDOPROTEASE DEGS"/>
    <property type="match status" value="1"/>
</dbReference>
<comment type="subcellular location">
    <subcellularLocation>
        <location evidence="1">Membrane</location>
        <topology evidence="1">Multi-pass membrane protein</topology>
    </subcellularLocation>
</comment>
<dbReference type="InterPro" id="IPR009003">
    <property type="entry name" value="Peptidase_S1_PA"/>
</dbReference>
<dbReference type="Gene3D" id="2.40.10.10">
    <property type="entry name" value="Trypsin-like serine proteases"/>
    <property type="match status" value="2"/>
</dbReference>
<proteinExistence type="predicted"/>
<dbReference type="NCBIfam" id="NF033740">
    <property type="entry name" value="MarP_fam_protase"/>
    <property type="match status" value="1"/>
</dbReference>
<dbReference type="GO" id="GO:0008233">
    <property type="term" value="F:peptidase activity"/>
    <property type="evidence" value="ECO:0007669"/>
    <property type="project" value="UniProtKB-KW"/>
</dbReference>
<dbReference type="Proteomes" id="UP001501747">
    <property type="component" value="Unassembled WGS sequence"/>
</dbReference>
<gene>
    <name evidence="6" type="ORF">GCM10022247_13490</name>
</gene>
<keyword evidence="6" id="KW-0645">Protease</keyword>
<reference evidence="7" key="1">
    <citation type="journal article" date="2019" name="Int. J. Syst. Evol. Microbiol.">
        <title>The Global Catalogue of Microorganisms (GCM) 10K type strain sequencing project: providing services to taxonomists for standard genome sequencing and annotation.</title>
        <authorList>
            <consortium name="The Broad Institute Genomics Platform"/>
            <consortium name="The Broad Institute Genome Sequencing Center for Infectious Disease"/>
            <person name="Wu L."/>
            <person name="Ma J."/>
        </authorList>
    </citation>
    <scope>NUCLEOTIDE SEQUENCE [LARGE SCALE GENOMIC DNA]</scope>
    <source>
        <strain evidence="7">JCM 17342</strain>
    </source>
</reference>
<dbReference type="InterPro" id="IPR047680">
    <property type="entry name" value="MarP-like"/>
</dbReference>
<evidence type="ECO:0000256" key="3">
    <source>
        <dbReference type="ARBA" id="ARBA00022989"/>
    </source>
</evidence>
<keyword evidence="4 5" id="KW-0472">Membrane</keyword>
<keyword evidence="6" id="KW-0378">Hydrolase</keyword>
<organism evidence="6 7">
    <name type="scientific">Allokutzneria multivorans</name>
    <dbReference type="NCBI Taxonomy" id="1142134"/>
    <lineage>
        <taxon>Bacteria</taxon>
        <taxon>Bacillati</taxon>
        <taxon>Actinomycetota</taxon>
        <taxon>Actinomycetes</taxon>
        <taxon>Pseudonocardiales</taxon>
        <taxon>Pseudonocardiaceae</taxon>
        <taxon>Allokutzneria</taxon>
    </lineage>
</organism>
<dbReference type="PANTHER" id="PTHR43019:SF23">
    <property type="entry name" value="PROTEASE DO-LIKE 5, CHLOROPLASTIC"/>
    <property type="match status" value="1"/>
</dbReference>
<evidence type="ECO:0000256" key="4">
    <source>
        <dbReference type="ARBA" id="ARBA00023136"/>
    </source>
</evidence>
<evidence type="ECO:0000313" key="6">
    <source>
        <dbReference type="EMBL" id="GAA3995019.1"/>
    </source>
</evidence>
<evidence type="ECO:0000256" key="5">
    <source>
        <dbReference type="SAM" id="Phobius"/>
    </source>
</evidence>
<evidence type="ECO:0000313" key="7">
    <source>
        <dbReference type="Proteomes" id="UP001501747"/>
    </source>
</evidence>
<accession>A0ABP7RBD5</accession>
<dbReference type="InterPro" id="IPR043504">
    <property type="entry name" value="Peptidase_S1_PA_chymotrypsin"/>
</dbReference>
<protein>
    <submittedName>
        <fullName evidence="6">MarP family serine protease</fullName>
    </submittedName>
</protein>
<feature type="transmembrane region" description="Helical" evidence="5">
    <location>
        <begin position="32"/>
        <end position="52"/>
    </location>
</feature>
<dbReference type="EMBL" id="BAABAL010000005">
    <property type="protein sequence ID" value="GAA3995019.1"/>
    <property type="molecule type" value="Genomic_DNA"/>
</dbReference>
<dbReference type="PRINTS" id="PR00834">
    <property type="entry name" value="PROTEASES2C"/>
</dbReference>
<sequence>MNWVDLLIVLLAVLAAVSGARQGMVVSLCSVAGVLAGAMLGLWLAPMLVANFADVSTRVAIGVALVVLMIALGEMLGVWVGRPIKEKLNATKLTVVDNTLGAVTMSAVVFVVAWLLAVPLTSAAGLPALSSAVKRSTVLGVVDDVMPPAAQSLPGSLRQLLDSSGFPAALDPFSSTPRAEVGPPDLALQTDPVVQRVRASVLKVRGRAPSCSRALEGTGFVIAPQRVMTNAHVVAGTDKVTIEVGRGDFAATVVLYDPQTDVAILDVPDLKAPVLPWAPTDAKPGQDGVVVGYPLDGPYTPSAARVRDRINLRGPDIYEAKTVVRDVYTIRAKVRSGNSGGPLIDPSGRVLGVVFGAAVDDHETGFVLTAKEVADELASAPKLFSRVATGTCTT</sequence>
<feature type="transmembrane region" description="Helical" evidence="5">
    <location>
        <begin position="100"/>
        <end position="126"/>
    </location>
</feature>
<name>A0ABP7RBD5_9PSEU</name>
<dbReference type="Pfam" id="PF13365">
    <property type="entry name" value="Trypsin_2"/>
    <property type="match status" value="1"/>
</dbReference>
<evidence type="ECO:0000256" key="1">
    <source>
        <dbReference type="ARBA" id="ARBA00004141"/>
    </source>
</evidence>
<keyword evidence="2 5" id="KW-0812">Transmembrane</keyword>
<dbReference type="Pfam" id="PF02674">
    <property type="entry name" value="Colicin_V"/>
    <property type="match status" value="1"/>
</dbReference>
<dbReference type="InterPro" id="IPR001940">
    <property type="entry name" value="Peptidase_S1C"/>
</dbReference>
<dbReference type="InterPro" id="IPR003825">
    <property type="entry name" value="Colicin-V_CvpA"/>
</dbReference>
<keyword evidence="7" id="KW-1185">Reference proteome</keyword>